<protein>
    <submittedName>
        <fullName evidence="4">Globin-coupled sensor protein</fullName>
    </submittedName>
</protein>
<evidence type="ECO:0000313" key="5">
    <source>
        <dbReference type="Proteomes" id="UP000626026"/>
    </source>
</evidence>
<dbReference type="PANTHER" id="PTHR32089">
    <property type="entry name" value="METHYL-ACCEPTING CHEMOTAXIS PROTEIN MCPB"/>
    <property type="match status" value="1"/>
</dbReference>
<dbReference type="InterPro" id="IPR004089">
    <property type="entry name" value="MCPsignal_dom"/>
</dbReference>
<dbReference type="SUPFAM" id="SSF58104">
    <property type="entry name" value="Methyl-accepting chemotaxis protein (MCP) signaling domain"/>
    <property type="match status" value="1"/>
</dbReference>
<dbReference type="InterPro" id="IPR044398">
    <property type="entry name" value="Globin-sensor_dom"/>
</dbReference>
<dbReference type="RefSeq" id="WP_187783509.1">
    <property type="nucleotide sequence ID" value="NZ_JACTVA010000006.1"/>
</dbReference>
<evidence type="ECO:0000256" key="1">
    <source>
        <dbReference type="ARBA" id="ARBA00023224"/>
    </source>
</evidence>
<dbReference type="PANTHER" id="PTHR32089:SF112">
    <property type="entry name" value="LYSOZYME-LIKE PROTEIN-RELATED"/>
    <property type="match status" value="1"/>
</dbReference>
<dbReference type="Pfam" id="PF00015">
    <property type="entry name" value="MCPsignal"/>
    <property type="match status" value="1"/>
</dbReference>
<reference evidence="4 5" key="1">
    <citation type="journal article" date="2013" name="Int. J. Syst. Evol. Microbiol.">
        <title>Roseomonas aerophila sp. nov., isolated from air.</title>
        <authorList>
            <person name="Kim S.J."/>
            <person name="Weon H.Y."/>
            <person name="Ahn J.H."/>
            <person name="Hong S.B."/>
            <person name="Seok S.J."/>
            <person name="Whang K.S."/>
            <person name="Kwon S.W."/>
        </authorList>
    </citation>
    <scope>NUCLEOTIDE SEQUENCE [LARGE SCALE GENOMIC DNA]</scope>
    <source>
        <strain evidence="4 5">NBRC 108923</strain>
    </source>
</reference>
<organism evidence="4 5">
    <name type="scientific">Teichococcus aerophilus</name>
    <dbReference type="NCBI Taxonomy" id="1224513"/>
    <lineage>
        <taxon>Bacteria</taxon>
        <taxon>Pseudomonadati</taxon>
        <taxon>Pseudomonadota</taxon>
        <taxon>Alphaproteobacteria</taxon>
        <taxon>Acetobacterales</taxon>
        <taxon>Roseomonadaceae</taxon>
        <taxon>Roseomonas</taxon>
    </lineage>
</organism>
<evidence type="ECO:0000313" key="4">
    <source>
        <dbReference type="EMBL" id="MBC9206340.1"/>
    </source>
</evidence>
<proteinExistence type="predicted"/>
<dbReference type="Gene3D" id="1.10.287.950">
    <property type="entry name" value="Methyl-accepting chemotaxis protein"/>
    <property type="match status" value="1"/>
</dbReference>
<dbReference type="SUPFAM" id="SSF46458">
    <property type="entry name" value="Globin-like"/>
    <property type="match status" value="1"/>
</dbReference>
<gene>
    <name evidence="4" type="ORF">IBL26_05795</name>
</gene>
<name>A0ABR7RID9_9PROT</name>
<dbReference type="InterPro" id="IPR039379">
    <property type="entry name" value="Protoglobin_sensor_dom"/>
</dbReference>
<dbReference type="CDD" id="cd01068">
    <property type="entry name" value="globin_sensor"/>
    <property type="match status" value="1"/>
</dbReference>
<feature type="domain" description="Methyl-accepting transducer" evidence="3">
    <location>
        <begin position="189"/>
        <end position="432"/>
    </location>
</feature>
<dbReference type="Gene3D" id="1.10.490.10">
    <property type="entry name" value="Globins"/>
    <property type="match status" value="1"/>
</dbReference>
<dbReference type="Pfam" id="PF11563">
    <property type="entry name" value="Protoglobin"/>
    <property type="match status" value="1"/>
</dbReference>
<dbReference type="Proteomes" id="UP000626026">
    <property type="component" value="Unassembled WGS sequence"/>
</dbReference>
<dbReference type="InterPro" id="IPR009050">
    <property type="entry name" value="Globin-like_sf"/>
</dbReference>
<dbReference type="InterPro" id="IPR012292">
    <property type="entry name" value="Globin/Proto"/>
</dbReference>
<evidence type="ECO:0000256" key="2">
    <source>
        <dbReference type="PROSITE-ProRule" id="PRU00284"/>
    </source>
</evidence>
<sequence>MVDVSATAHRNRLQAFGLDEQQLALLRQQAEPVRQQMPALLAKLQHAFLPWPEIHAALADPKVHEPRLAHWTRVASGDLGPGFYESAQRLAQALYERHVPAYAVTICHATVAEGLQRLLADAKGSGLLPRLMGRGADAPGAPSLPRAVNSAAWMDLEVLLETYAEAEQAGKRALLESFATQFERSIQSVTEGVSQSTGQLDHAVRAMSVAADRSSADAATAASAAGEANGSVQTVAAAAEELAASIGEISRQVSQSTSIAERAVDSARRTDAVVQALAEAAGRIGDVVMLISNIAGQTNLLALNATIEAARAGESGKGFAVVASEVKGLASQTAKATDDIREQISQMQAVTQKAVAAIQDIGATVGEMGGIATAIAAAVEEQGSATAEIARSVQKAADGNQTVSALMDGLKGSAEASHGVAREVGQATRSLGGQIQQLDQAVGGFLKQVRAA</sequence>
<keyword evidence="5" id="KW-1185">Reference proteome</keyword>
<accession>A0ABR7RID9</accession>
<dbReference type="EMBL" id="JACTVA010000006">
    <property type="protein sequence ID" value="MBC9206340.1"/>
    <property type="molecule type" value="Genomic_DNA"/>
</dbReference>
<evidence type="ECO:0000259" key="3">
    <source>
        <dbReference type="PROSITE" id="PS50111"/>
    </source>
</evidence>
<comment type="caution">
    <text evidence="4">The sequence shown here is derived from an EMBL/GenBank/DDBJ whole genome shotgun (WGS) entry which is preliminary data.</text>
</comment>
<keyword evidence="1 2" id="KW-0807">Transducer</keyword>
<dbReference type="SMART" id="SM00283">
    <property type="entry name" value="MA"/>
    <property type="match status" value="1"/>
</dbReference>
<dbReference type="PROSITE" id="PS50111">
    <property type="entry name" value="CHEMOTAXIS_TRANSDUC_2"/>
    <property type="match status" value="1"/>
</dbReference>